<protein>
    <submittedName>
        <fullName evidence="1">Uncharacterized protein</fullName>
    </submittedName>
</protein>
<evidence type="ECO:0000313" key="1">
    <source>
        <dbReference type="EMBL" id="BCR05650.1"/>
    </source>
</evidence>
<keyword evidence="2" id="KW-1185">Reference proteome</keyword>
<sequence length="72" mass="7498">MNPRSLSLIAEISSGRMLRDLTGAGVRGGKPLRPNAVFWPESHGRRGNPGGVTPKYNLSGLAVPAGCRGLAT</sequence>
<name>A0ABN6E020_9BACT</name>
<accession>A0ABN6E020</accession>
<reference evidence="1 2" key="1">
    <citation type="journal article" date="2016" name="C (Basel)">
        <title>Selective Growth of and Electricity Production by Marine Exoelectrogenic Bacteria in Self-Aggregated Hydrogel of Microbially Reduced Graphene Oxide.</title>
        <authorList>
            <person name="Yoshida N."/>
            <person name="Goto Y."/>
            <person name="Miyata Y."/>
        </authorList>
    </citation>
    <scope>NUCLEOTIDE SEQUENCE [LARGE SCALE GENOMIC DNA]</scope>
    <source>
        <strain evidence="1 2">NIT-T3</strain>
    </source>
</reference>
<dbReference type="Proteomes" id="UP001319827">
    <property type="component" value="Chromosome"/>
</dbReference>
<gene>
    <name evidence="1" type="ORF">DESUT3_27190</name>
</gene>
<dbReference type="EMBL" id="AP024355">
    <property type="protein sequence ID" value="BCR05650.1"/>
    <property type="molecule type" value="Genomic_DNA"/>
</dbReference>
<organism evidence="1 2">
    <name type="scientific">Desulfuromonas versatilis</name>
    <dbReference type="NCBI Taxonomy" id="2802975"/>
    <lineage>
        <taxon>Bacteria</taxon>
        <taxon>Pseudomonadati</taxon>
        <taxon>Thermodesulfobacteriota</taxon>
        <taxon>Desulfuromonadia</taxon>
        <taxon>Desulfuromonadales</taxon>
        <taxon>Desulfuromonadaceae</taxon>
        <taxon>Desulfuromonas</taxon>
    </lineage>
</organism>
<proteinExistence type="predicted"/>
<reference evidence="1 2" key="2">
    <citation type="journal article" date="2021" name="Int. J. Syst. Evol. Microbiol.">
        <title>Isolation and Polyphasic Characterization of Desulfuromonas versatilis sp. Nov., an Electrogenic Bacteria Capable of Versatile Metabolism Isolated from a Graphene Oxide-Reducing Enrichment Culture.</title>
        <authorList>
            <person name="Xie L."/>
            <person name="Yoshida N."/>
            <person name="Ishii S."/>
            <person name="Meng L."/>
        </authorList>
    </citation>
    <scope>NUCLEOTIDE SEQUENCE [LARGE SCALE GENOMIC DNA]</scope>
    <source>
        <strain evidence="1 2">NIT-T3</strain>
    </source>
</reference>
<evidence type="ECO:0000313" key="2">
    <source>
        <dbReference type="Proteomes" id="UP001319827"/>
    </source>
</evidence>